<name>A0A4Q9GVJ1_9MICO</name>
<dbReference type="EMBL" id="SISG01000001">
    <property type="protein sequence ID" value="TBN57598.1"/>
    <property type="molecule type" value="Genomic_DNA"/>
</dbReference>
<keyword evidence="4" id="KW-1185">Reference proteome</keyword>
<dbReference type="Pfam" id="PF11258">
    <property type="entry name" value="DUF3048"/>
    <property type="match status" value="1"/>
</dbReference>
<feature type="domain" description="DUF3048" evidence="2">
    <location>
        <begin position="219"/>
        <end position="328"/>
    </location>
</feature>
<proteinExistence type="predicted"/>
<dbReference type="InterPro" id="IPR035328">
    <property type="entry name" value="DUF3048_C"/>
</dbReference>
<evidence type="ECO:0000313" key="3">
    <source>
        <dbReference type="EMBL" id="TBN57598.1"/>
    </source>
</evidence>
<dbReference type="Gene3D" id="3.50.90.10">
    <property type="entry name" value="YerB-like"/>
    <property type="match status" value="1"/>
</dbReference>
<dbReference type="SUPFAM" id="SSF159774">
    <property type="entry name" value="YerB-like"/>
    <property type="match status" value="1"/>
</dbReference>
<organism evidence="3 4">
    <name type="scientific">Glaciihabitans arcticus</name>
    <dbReference type="NCBI Taxonomy" id="2668039"/>
    <lineage>
        <taxon>Bacteria</taxon>
        <taxon>Bacillati</taxon>
        <taxon>Actinomycetota</taxon>
        <taxon>Actinomycetes</taxon>
        <taxon>Micrococcales</taxon>
        <taxon>Microbacteriaceae</taxon>
        <taxon>Glaciihabitans</taxon>
    </lineage>
</organism>
<comment type="caution">
    <text evidence="3">The sequence shown here is derived from an EMBL/GenBank/DDBJ whole genome shotgun (WGS) entry which is preliminary data.</text>
</comment>
<dbReference type="Proteomes" id="UP000294194">
    <property type="component" value="Unassembled WGS sequence"/>
</dbReference>
<dbReference type="AlphaFoldDB" id="A0A4Q9GVJ1"/>
<dbReference type="InterPro" id="IPR023158">
    <property type="entry name" value="YerB-like_sf"/>
</dbReference>
<evidence type="ECO:0000313" key="4">
    <source>
        <dbReference type="Proteomes" id="UP000294194"/>
    </source>
</evidence>
<dbReference type="PROSITE" id="PS51257">
    <property type="entry name" value="PROKAR_LIPOPROTEIN"/>
    <property type="match status" value="1"/>
</dbReference>
<evidence type="ECO:0000259" key="1">
    <source>
        <dbReference type="Pfam" id="PF11258"/>
    </source>
</evidence>
<accession>A0A4Q9GVJ1</accession>
<gene>
    <name evidence="3" type="ORF">EYE40_09480</name>
</gene>
<feature type="domain" description="DUF3048" evidence="1">
    <location>
        <begin position="52"/>
        <end position="187"/>
    </location>
</feature>
<protein>
    <submittedName>
        <fullName evidence="3">DUF3048 domain-containing protein</fullName>
    </submittedName>
</protein>
<dbReference type="RefSeq" id="WP_130981709.1">
    <property type="nucleotide sequence ID" value="NZ_SISG01000001.1"/>
</dbReference>
<evidence type="ECO:0000259" key="2">
    <source>
        <dbReference type="Pfam" id="PF17479"/>
    </source>
</evidence>
<sequence>MTRRRSTAAIAVVVLGALILTGCTEAGPMPVPTPEFTSTYAPPEAITIAPLSGRPIAAGTAVNPSIAAKIDNHPAARPQVGLETTDIVFEELVEGGLTRYVAIWQSKIPAELGPVRSIRPMDPDIVSSFGGIIAYSGGQYRFVELMKAAPVYNAIHGQRDTADTFYRTPTKRAPHNVLVKASVVVKQHSDLKPPVQQFGYAVDTATSTAAKDGKPTARITLKFGQASTPVWAWDAKSSNWLRFQTGGAVDTATTGKQLSATNVVVLRVTVDSGLGVPKTQLIGKGEGWVSTGGATVHASWSKRSPTARIRLVDDNGAVIRLAPGNTWIEMVPSSGSVSFAPPAN</sequence>
<dbReference type="Pfam" id="PF17479">
    <property type="entry name" value="DUF3048_C"/>
    <property type="match status" value="1"/>
</dbReference>
<dbReference type="InterPro" id="IPR021416">
    <property type="entry name" value="DUF3048_N"/>
</dbReference>
<reference evidence="4" key="1">
    <citation type="submission" date="2019-02" db="EMBL/GenBank/DDBJ databases">
        <title>Glaciihabitans arcticus sp. nov., a psychrotolerant bacterium isolated from polar soil.</title>
        <authorList>
            <person name="Dahal R.H."/>
        </authorList>
    </citation>
    <scope>NUCLEOTIDE SEQUENCE [LARGE SCALE GENOMIC DNA]</scope>
    <source>
        <strain evidence="4">RP-3-7</strain>
    </source>
</reference>